<feature type="transmembrane region" description="Helical" evidence="10">
    <location>
        <begin position="287"/>
        <end position="312"/>
    </location>
</feature>
<feature type="transmembrane region" description="Helical" evidence="10">
    <location>
        <begin position="142"/>
        <end position="164"/>
    </location>
</feature>
<evidence type="ECO:0000256" key="10">
    <source>
        <dbReference type="SAM" id="Phobius"/>
    </source>
</evidence>
<dbReference type="CDD" id="cd00637">
    <property type="entry name" value="7tm_classA_rhodopsin-like"/>
    <property type="match status" value="1"/>
</dbReference>
<comment type="subcellular location">
    <subcellularLocation>
        <location evidence="1">Cell membrane</location>
        <topology evidence="1">Multi-pass membrane protein</topology>
    </subcellularLocation>
</comment>
<dbReference type="SUPFAM" id="SSF81321">
    <property type="entry name" value="Family A G protein-coupled receptor-like"/>
    <property type="match status" value="1"/>
</dbReference>
<feature type="transmembrane region" description="Helical" evidence="10">
    <location>
        <begin position="247"/>
        <end position="267"/>
    </location>
</feature>
<evidence type="ECO:0000256" key="3">
    <source>
        <dbReference type="ARBA" id="ARBA00022692"/>
    </source>
</evidence>
<keyword evidence="4 10" id="KW-1133">Transmembrane helix</keyword>
<feature type="non-terminal residue" evidence="12">
    <location>
        <position position="729"/>
    </location>
</feature>
<evidence type="ECO:0000256" key="2">
    <source>
        <dbReference type="ARBA" id="ARBA00022475"/>
    </source>
</evidence>
<keyword evidence="13" id="KW-1185">Reference proteome</keyword>
<reference evidence="12 13" key="1">
    <citation type="submission" date="2022-12" db="EMBL/GenBank/DDBJ databases">
        <title>Chromosome-level genome of Tegillarca granosa.</title>
        <authorList>
            <person name="Kim J."/>
        </authorList>
    </citation>
    <scope>NUCLEOTIDE SEQUENCE [LARGE SCALE GENOMIC DNA]</scope>
    <source>
        <strain evidence="12">Teg-2019</strain>
        <tissue evidence="12">Adductor muscle</tissue>
    </source>
</reference>
<proteinExistence type="predicted"/>
<keyword evidence="2" id="KW-1003">Cell membrane</keyword>
<keyword evidence="3 10" id="KW-0812">Transmembrane</keyword>
<dbReference type="PANTHER" id="PTHR24229">
    <property type="entry name" value="NEUROPEPTIDES RECEPTOR"/>
    <property type="match status" value="1"/>
</dbReference>
<dbReference type="PANTHER" id="PTHR24229:SF40">
    <property type="entry name" value="ALLATOSTATIN C RECEPTOR 1-RELATED"/>
    <property type="match status" value="1"/>
</dbReference>
<evidence type="ECO:0000256" key="9">
    <source>
        <dbReference type="SAM" id="MobiDB-lite"/>
    </source>
</evidence>
<protein>
    <recommendedName>
        <fullName evidence="11">G-protein coupled receptors family 1 profile domain-containing protein</fullName>
    </recommendedName>
</protein>
<dbReference type="Pfam" id="PF00001">
    <property type="entry name" value="7tm_1"/>
    <property type="match status" value="1"/>
</dbReference>
<feature type="compositionally biased region" description="Polar residues" evidence="9">
    <location>
        <begin position="467"/>
        <end position="477"/>
    </location>
</feature>
<keyword evidence="7" id="KW-0675">Receptor</keyword>
<sequence length="729" mass="82495">MASENSTDPASVQNTTDNSVLNSTSARAVTLIVIMLLGLIGNIFVITAIGNNKKLKTSAVYIFSLNIAITNLLDCVFNMSLVLGATVANSWELGEVMCRLSSFFMMFLSIELTLSLTFMTLDRMIATKHWGKYDELQNLPRTCTMIAYTWIHSLAFSIPIVIGTIPSKVHSKIYSCMISDTTSFIYVCILSISSFIIPLIITCSLLIVIIKTAYTERTAVRAMLAQHQYSKDIEEPKFCRELYSAKYVGILVCFWIILHLSYVVNLFFHLYKYSPELNTSTIISVEYMWYCDTVVMWMKFSYVIVLPVLLFICNKDLWNTLKDVARCRKNNAVVDIVGKSDLKIREKAKYDEKNITKEEKVKEAFTHNSGFQIPVLFATSNGVHIQTYDNDTESMCNDRVIQGKKCDVIGSQDLLNQVASELETSDYDSGGEIDPFSVSHPVSLKNINKNQNLSERRSNSHPEVRSNTKTINRNSDTLVSLTTDSGLDISSGGNTLTLRTMRDKTKEPLSESVDKVLSEMNQKHAMIDNSETKTTNTQPHLTNQILNDELSFVKKNSQSLLDDSEINNERIDMPTADRNSLQFYDTVEQQTYIKKEDIYKCISTSADEGQFQDTKSNEERDSGNKYNAVENREQSENENKKHCESGSVDDLCHEKSYEIEKEQQDAVNCNDNLSFDMHSKDTDSIYNDNSAIDSDQLGNATKNEITDQNFIHKNLDSKFKSKSPIKSNK</sequence>
<comment type="caution">
    <text evidence="12">The sequence shown here is derived from an EMBL/GenBank/DDBJ whole genome shotgun (WGS) entry which is preliminary data.</text>
</comment>
<keyword evidence="8" id="KW-0807">Transducer</keyword>
<keyword evidence="5" id="KW-0297">G-protein coupled receptor</keyword>
<evidence type="ECO:0000256" key="8">
    <source>
        <dbReference type="ARBA" id="ARBA00023224"/>
    </source>
</evidence>
<dbReference type="Gene3D" id="1.20.1070.10">
    <property type="entry name" value="Rhodopsin 7-helix transmembrane proteins"/>
    <property type="match status" value="1"/>
</dbReference>
<name>A0ABQ9FI43_TEGGR</name>
<evidence type="ECO:0000256" key="5">
    <source>
        <dbReference type="ARBA" id="ARBA00023040"/>
    </source>
</evidence>
<feature type="transmembrane region" description="Helical" evidence="10">
    <location>
        <begin position="184"/>
        <end position="210"/>
    </location>
</feature>
<evidence type="ECO:0000256" key="6">
    <source>
        <dbReference type="ARBA" id="ARBA00023136"/>
    </source>
</evidence>
<gene>
    <name evidence="12" type="ORF">KUTeg_004876</name>
</gene>
<evidence type="ECO:0000256" key="7">
    <source>
        <dbReference type="ARBA" id="ARBA00023170"/>
    </source>
</evidence>
<accession>A0ABQ9FI43</accession>
<feature type="domain" description="G-protein coupled receptors family 1 profile" evidence="11">
    <location>
        <begin position="41"/>
        <end position="310"/>
    </location>
</feature>
<feature type="transmembrane region" description="Helical" evidence="10">
    <location>
        <begin position="28"/>
        <end position="49"/>
    </location>
</feature>
<evidence type="ECO:0000256" key="1">
    <source>
        <dbReference type="ARBA" id="ARBA00004651"/>
    </source>
</evidence>
<evidence type="ECO:0000313" key="13">
    <source>
        <dbReference type="Proteomes" id="UP001217089"/>
    </source>
</evidence>
<feature type="compositionally biased region" description="Basic and acidic residues" evidence="9">
    <location>
        <begin position="454"/>
        <end position="466"/>
    </location>
</feature>
<dbReference type="InterPro" id="IPR017452">
    <property type="entry name" value="GPCR_Rhodpsn_7TM"/>
</dbReference>
<dbReference type="InterPro" id="IPR000276">
    <property type="entry name" value="GPCR_Rhodpsn"/>
</dbReference>
<feature type="transmembrane region" description="Helical" evidence="10">
    <location>
        <begin position="103"/>
        <end position="121"/>
    </location>
</feature>
<keyword evidence="6 10" id="KW-0472">Membrane</keyword>
<dbReference type="PROSITE" id="PS50262">
    <property type="entry name" value="G_PROTEIN_RECEP_F1_2"/>
    <property type="match status" value="1"/>
</dbReference>
<dbReference type="Proteomes" id="UP001217089">
    <property type="component" value="Unassembled WGS sequence"/>
</dbReference>
<feature type="region of interest" description="Disordered" evidence="9">
    <location>
        <begin position="448"/>
        <end position="477"/>
    </location>
</feature>
<feature type="transmembrane region" description="Helical" evidence="10">
    <location>
        <begin position="61"/>
        <end position="83"/>
    </location>
</feature>
<dbReference type="EMBL" id="JARBDR010000246">
    <property type="protein sequence ID" value="KAJ8316972.1"/>
    <property type="molecule type" value="Genomic_DNA"/>
</dbReference>
<evidence type="ECO:0000259" key="11">
    <source>
        <dbReference type="PROSITE" id="PS50262"/>
    </source>
</evidence>
<organism evidence="12 13">
    <name type="scientific">Tegillarca granosa</name>
    <name type="common">Malaysian cockle</name>
    <name type="synonym">Anadara granosa</name>
    <dbReference type="NCBI Taxonomy" id="220873"/>
    <lineage>
        <taxon>Eukaryota</taxon>
        <taxon>Metazoa</taxon>
        <taxon>Spiralia</taxon>
        <taxon>Lophotrochozoa</taxon>
        <taxon>Mollusca</taxon>
        <taxon>Bivalvia</taxon>
        <taxon>Autobranchia</taxon>
        <taxon>Pteriomorphia</taxon>
        <taxon>Arcoida</taxon>
        <taxon>Arcoidea</taxon>
        <taxon>Arcidae</taxon>
        <taxon>Tegillarca</taxon>
    </lineage>
</organism>
<dbReference type="PRINTS" id="PR00237">
    <property type="entry name" value="GPCRRHODOPSN"/>
</dbReference>
<evidence type="ECO:0000313" key="12">
    <source>
        <dbReference type="EMBL" id="KAJ8316972.1"/>
    </source>
</evidence>
<evidence type="ECO:0000256" key="4">
    <source>
        <dbReference type="ARBA" id="ARBA00022989"/>
    </source>
</evidence>